<reference evidence="2 3" key="1">
    <citation type="journal article" date="2019" name="Int. J. Syst. Evol. Microbiol.">
        <title>The Global Catalogue of Microorganisms (GCM) 10K type strain sequencing project: providing services to taxonomists for standard genome sequencing and annotation.</title>
        <authorList>
            <consortium name="The Broad Institute Genomics Platform"/>
            <consortium name="The Broad Institute Genome Sequencing Center for Infectious Disease"/>
            <person name="Wu L."/>
            <person name="Ma J."/>
        </authorList>
    </citation>
    <scope>NUCLEOTIDE SEQUENCE [LARGE SCALE GENOMIC DNA]</scope>
    <source>
        <strain evidence="2 3">JCM 14330</strain>
    </source>
</reference>
<accession>A0ABN1BLH7</accession>
<sequence length="82" mass="8774">MQYEDDAPPYALTRAQYGEPPAATRQPHKGAGTRLGAARRLIPGAMRVDRRSRSRGALDLCDVFLVCGIGWLAAGFSLGSNA</sequence>
<comment type="caution">
    <text evidence="2">The sequence shown here is derived from an EMBL/GenBank/DDBJ whole genome shotgun (WGS) entry which is preliminary data.</text>
</comment>
<gene>
    <name evidence="2" type="ORF">GCM10009097_16230</name>
</gene>
<keyword evidence="1" id="KW-1133">Transmembrane helix</keyword>
<feature type="transmembrane region" description="Helical" evidence="1">
    <location>
        <begin position="56"/>
        <end position="78"/>
    </location>
</feature>
<evidence type="ECO:0000313" key="2">
    <source>
        <dbReference type="EMBL" id="GAA0500424.1"/>
    </source>
</evidence>
<protein>
    <submittedName>
        <fullName evidence="2">Uncharacterized protein</fullName>
    </submittedName>
</protein>
<evidence type="ECO:0000313" key="3">
    <source>
        <dbReference type="Proteomes" id="UP001501706"/>
    </source>
</evidence>
<organism evidence="2 3">
    <name type="scientific">Pigmentiphaga daeguensis</name>
    <dbReference type="NCBI Taxonomy" id="414049"/>
    <lineage>
        <taxon>Bacteria</taxon>
        <taxon>Pseudomonadati</taxon>
        <taxon>Pseudomonadota</taxon>
        <taxon>Betaproteobacteria</taxon>
        <taxon>Burkholderiales</taxon>
        <taxon>Alcaligenaceae</taxon>
        <taxon>Pigmentiphaga</taxon>
    </lineage>
</organism>
<dbReference type="EMBL" id="BAAAEN010000004">
    <property type="protein sequence ID" value="GAA0500424.1"/>
    <property type="molecule type" value="Genomic_DNA"/>
</dbReference>
<evidence type="ECO:0000256" key="1">
    <source>
        <dbReference type="SAM" id="Phobius"/>
    </source>
</evidence>
<dbReference type="Proteomes" id="UP001501706">
    <property type="component" value="Unassembled WGS sequence"/>
</dbReference>
<proteinExistence type="predicted"/>
<keyword evidence="1" id="KW-0812">Transmembrane</keyword>
<keyword evidence="1" id="KW-0472">Membrane</keyword>
<name>A0ABN1BLH7_9BURK</name>
<keyword evidence="3" id="KW-1185">Reference proteome</keyword>